<evidence type="ECO:0000313" key="3">
    <source>
        <dbReference type="Proteomes" id="UP000796880"/>
    </source>
</evidence>
<dbReference type="GO" id="GO:0016020">
    <property type="term" value="C:membrane"/>
    <property type="evidence" value="ECO:0007669"/>
    <property type="project" value="TreeGrafter"/>
</dbReference>
<name>A0A8K0ML62_9ROSA</name>
<reference evidence="2" key="1">
    <citation type="submission" date="2020-03" db="EMBL/GenBank/DDBJ databases">
        <title>A high-quality chromosome-level genome assembly of a woody plant with both climbing and erect habits, Rhamnella rubrinervis.</title>
        <authorList>
            <person name="Lu Z."/>
            <person name="Yang Y."/>
            <person name="Zhu X."/>
            <person name="Sun Y."/>
        </authorList>
    </citation>
    <scope>NUCLEOTIDE SEQUENCE</scope>
    <source>
        <strain evidence="2">BYM</strain>
        <tissue evidence="2">Leaf</tissue>
    </source>
</reference>
<gene>
    <name evidence="2" type="ORF">FNV43_RR06189</name>
</gene>
<evidence type="ECO:0000313" key="2">
    <source>
        <dbReference type="EMBL" id="KAF3450109.1"/>
    </source>
</evidence>
<dbReference type="EMBL" id="VOIH02000003">
    <property type="protein sequence ID" value="KAF3450109.1"/>
    <property type="molecule type" value="Genomic_DNA"/>
</dbReference>
<dbReference type="Proteomes" id="UP000796880">
    <property type="component" value="Unassembled WGS sequence"/>
</dbReference>
<keyword evidence="3" id="KW-1185">Reference proteome</keyword>
<dbReference type="OrthoDB" id="1751337at2759"/>
<comment type="caution">
    <text evidence="2">The sequence shown here is derived from an EMBL/GenBank/DDBJ whole genome shotgun (WGS) entry which is preliminary data.</text>
</comment>
<organism evidence="2 3">
    <name type="scientific">Rhamnella rubrinervis</name>
    <dbReference type="NCBI Taxonomy" id="2594499"/>
    <lineage>
        <taxon>Eukaryota</taxon>
        <taxon>Viridiplantae</taxon>
        <taxon>Streptophyta</taxon>
        <taxon>Embryophyta</taxon>
        <taxon>Tracheophyta</taxon>
        <taxon>Spermatophyta</taxon>
        <taxon>Magnoliopsida</taxon>
        <taxon>eudicotyledons</taxon>
        <taxon>Gunneridae</taxon>
        <taxon>Pentapetalae</taxon>
        <taxon>rosids</taxon>
        <taxon>fabids</taxon>
        <taxon>Rosales</taxon>
        <taxon>Rhamnaceae</taxon>
        <taxon>rhamnoid group</taxon>
        <taxon>Rhamneae</taxon>
        <taxon>Rhamnella</taxon>
    </lineage>
</organism>
<protein>
    <submittedName>
        <fullName evidence="2">Uncharacterized protein</fullName>
    </submittedName>
</protein>
<proteinExistence type="predicted"/>
<dbReference type="PANTHER" id="PTHR24177:SF103">
    <property type="entry name" value="PGG DOMAIN-CONTAINING PROTEIN"/>
    <property type="match status" value="1"/>
</dbReference>
<feature type="region of interest" description="Disordered" evidence="1">
    <location>
        <begin position="1"/>
        <end position="22"/>
    </location>
</feature>
<accession>A0A8K0ML62</accession>
<sequence>MLPMKEINKGVNPQAPHLKDEGTKPYEFNIAEYISNTIDENISNSSADASKSTDKHKIDAEMETTERAILVVAKNGVAELVEEILERYPVAVHDMNADKNIVLLAVENRQPHVYGPFLKKNTLKDILFRKLDKYDNSALQLAATLQGSKPWHISGASLQMQWEVKWYETVKDTATLIAWAQNYVSTY</sequence>
<dbReference type="AlphaFoldDB" id="A0A8K0ML62"/>
<evidence type="ECO:0000256" key="1">
    <source>
        <dbReference type="SAM" id="MobiDB-lite"/>
    </source>
</evidence>
<dbReference type="PANTHER" id="PTHR24177">
    <property type="entry name" value="CASKIN"/>
    <property type="match status" value="1"/>
</dbReference>